<dbReference type="EMBL" id="LSYV01000011">
    <property type="protein sequence ID" value="KXZ52177.1"/>
    <property type="molecule type" value="Genomic_DNA"/>
</dbReference>
<evidence type="ECO:0000313" key="3">
    <source>
        <dbReference type="Proteomes" id="UP000075714"/>
    </source>
</evidence>
<sequence length="135" mass="14844">MRDATSVVSDFHQVVNMEPRELEQWLACPQSQQILELLQRERQRGGGPQAPELYSEDDLREMVRVVSYVRRHMAQRHRLGDKSEAEVASSRWAASLRNWGHEPALDEPGAPAVDDGAGAGSGSQQREPAAGEGGG</sequence>
<dbReference type="InterPro" id="IPR021487">
    <property type="entry name" value="DUF3140"/>
</dbReference>
<protein>
    <submittedName>
        <fullName evidence="2">Uncharacterized protein</fullName>
    </submittedName>
</protein>
<reference evidence="3" key="1">
    <citation type="journal article" date="2016" name="Nat. Commun.">
        <title>The Gonium pectorale genome demonstrates co-option of cell cycle regulation during the evolution of multicellularity.</title>
        <authorList>
            <person name="Hanschen E.R."/>
            <person name="Marriage T.N."/>
            <person name="Ferris P.J."/>
            <person name="Hamaji T."/>
            <person name="Toyoda A."/>
            <person name="Fujiyama A."/>
            <person name="Neme R."/>
            <person name="Noguchi H."/>
            <person name="Minakuchi Y."/>
            <person name="Suzuki M."/>
            <person name="Kawai-Toyooka H."/>
            <person name="Smith D.R."/>
            <person name="Sparks H."/>
            <person name="Anderson J."/>
            <person name="Bakaric R."/>
            <person name="Luria V."/>
            <person name="Karger A."/>
            <person name="Kirschner M.W."/>
            <person name="Durand P.M."/>
            <person name="Michod R.E."/>
            <person name="Nozaki H."/>
            <person name="Olson B.J."/>
        </authorList>
    </citation>
    <scope>NUCLEOTIDE SEQUENCE [LARGE SCALE GENOMIC DNA]</scope>
    <source>
        <strain evidence="3">NIES-2863</strain>
    </source>
</reference>
<keyword evidence="3" id="KW-1185">Reference proteome</keyword>
<proteinExistence type="predicted"/>
<dbReference type="PANTHER" id="PTHR40630">
    <property type="entry name" value="POSSIBLE DNA-BINDING PROTEIN"/>
    <property type="match status" value="1"/>
</dbReference>
<evidence type="ECO:0000313" key="2">
    <source>
        <dbReference type="EMBL" id="KXZ52177.1"/>
    </source>
</evidence>
<feature type="region of interest" description="Disordered" evidence="1">
    <location>
        <begin position="99"/>
        <end position="135"/>
    </location>
</feature>
<evidence type="ECO:0000256" key="1">
    <source>
        <dbReference type="SAM" id="MobiDB-lite"/>
    </source>
</evidence>
<dbReference type="Proteomes" id="UP000075714">
    <property type="component" value="Unassembled WGS sequence"/>
</dbReference>
<name>A0A150GQU7_GONPE</name>
<comment type="caution">
    <text evidence="2">The sequence shown here is derived from an EMBL/GenBank/DDBJ whole genome shotgun (WGS) entry which is preliminary data.</text>
</comment>
<dbReference type="STRING" id="33097.A0A150GQU7"/>
<dbReference type="AlphaFoldDB" id="A0A150GQU7"/>
<accession>A0A150GQU7</accession>
<dbReference type="PANTHER" id="PTHR40630:SF1">
    <property type="entry name" value="DNA-BINDING PROTEIN"/>
    <property type="match status" value="1"/>
</dbReference>
<dbReference type="OrthoDB" id="2131339at2759"/>
<dbReference type="Pfam" id="PF11338">
    <property type="entry name" value="DUF3140"/>
    <property type="match status" value="1"/>
</dbReference>
<gene>
    <name evidence="2" type="ORF">GPECTOR_10g806</name>
</gene>
<organism evidence="2 3">
    <name type="scientific">Gonium pectorale</name>
    <name type="common">Green alga</name>
    <dbReference type="NCBI Taxonomy" id="33097"/>
    <lineage>
        <taxon>Eukaryota</taxon>
        <taxon>Viridiplantae</taxon>
        <taxon>Chlorophyta</taxon>
        <taxon>core chlorophytes</taxon>
        <taxon>Chlorophyceae</taxon>
        <taxon>CS clade</taxon>
        <taxon>Chlamydomonadales</taxon>
        <taxon>Volvocaceae</taxon>
        <taxon>Gonium</taxon>
    </lineage>
</organism>